<dbReference type="EMBL" id="BSYO01000015">
    <property type="protein sequence ID" value="GMH15462.1"/>
    <property type="molecule type" value="Genomic_DNA"/>
</dbReference>
<keyword evidence="2" id="KW-1185">Reference proteome</keyword>
<dbReference type="AlphaFoldDB" id="A0AAD3XS17"/>
<gene>
    <name evidence="1" type="ORF">Nepgr_017303</name>
</gene>
<protein>
    <submittedName>
        <fullName evidence="1">Uncharacterized protein</fullName>
    </submittedName>
</protein>
<evidence type="ECO:0000313" key="1">
    <source>
        <dbReference type="EMBL" id="GMH15462.1"/>
    </source>
</evidence>
<reference evidence="1" key="1">
    <citation type="submission" date="2023-05" db="EMBL/GenBank/DDBJ databases">
        <title>Nepenthes gracilis genome sequencing.</title>
        <authorList>
            <person name="Fukushima K."/>
        </authorList>
    </citation>
    <scope>NUCLEOTIDE SEQUENCE</scope>
    <source>
        <strain evidence="1">SING2019-196</strain>
    </source>
</reference>
<comment type="caution">
    <text evidence="1">The sequence shown here is derived from an EMBL/GenBank/DDBJ whole genome shotgun (WGS) entry which is preliminary data.</text>
</comment>
<proteinExistence type="predicted"/>
<accession>A0AAD3XS17</accession>
<organism evidence="1 2">
    <name type="scientific">Nepenthes gracilis</name>
    <name type="common">Slender pitcher plant</name>
    <dbReference type="NCBI Taxonomy" id="150966"/>
    <lineage>
        <taxon>Eukaryota</taxon>
        <taxon>Viridiplantae</taxon>
        <taxon>Streptophyta</taxon>
        <taxon>Embryophyta</taxon>
        <taxon>Tracheophyta</taxon>
        <taxon>Spermatophyta</taxon>
        <taxon>Magnoliopsida</taxon>
        <taxon>eudicotyledons</taxon>
        <taxon>Gunneridae</taxon>
        <taxon>Pentapetalae</taxon>
        <taxon>Caryophyllales</taxon>
        <taxon>Nepenthaceae</taxon>
        <taxon>Nepenthes</taxon>
    </lineage>
</organism>
<evidence type="ECO:0000313" key="2">
    <source>
        <dbReference type="Proteomes" id="UP001279734"/>
    </source>
</evidence>
<dbReference type="Proteomes" id="UP001279734">
    <property type="component" value="Unassembled WGS sequence"/>
</dbReference>
<sequence>MGDHMVLVDVIVPKSCFLSSLTTTEKRADSFEDWTAEVNCRTSTIKCIIKGWQTDLSKLTKKPRRSIHLEELGCLLNTGFNEDSNICMTTTSMITLNFPRGYPNVRNLGAMLASRIRDLRPN</sequence>
<name>A0AAD3XS17_NEPGR</name>